<protein>
    <submittedName>
        <fullName evidence="1">Uncharacterized protein</fullName>
    </submittedName>
</protein>
<reference evidence="1" key="1">
    <citation type="submission" date="2018-11" db="EMBL/GenBank/DDBJ databases">
        <authorList>
            <consortium name="Pathogen Informatics"/>
        </authorList>
    </citation>
    <scope>NUCLEOTIDE SEQUENCE</scope>
</reference>
<dbReference type="AlphaFoldDB" id="A0A3S5FCE5"/>
<evidence type="ECO:0000313" key="1">
    <source>
        <dbReference type="EMBL" id="VEL12023.1"/>
    </source>
</evidence>
<sequence length="106" mass="11672">MMDKSSAHFHPKKREVSRTVSTLTSYTSQTDAVQRDSSVLFCIRYKVASSSDNLGYDCHAYGFYTLPPSCPVGSVCSFPGLRISLDLCHPICATRGVIRPPLRLGD</sequence>
<comment type="caution">
    <text evidence="1">The sequence shown here is derived from an EMBL/GenBank/DDBJ whole genome shotgun (WGS) entry which is preliminary data.</text>
</comment>
<keyword evidence="2" id="KW-1185">Reference proteome</keyword>
<dbReference type="EMBL" id="CAAALY010013560">
    <property type="protein sequence ID" value="VEL12023.1"/>
    <property type="molecule type" value="Genomic_DNA"/>
</dbReference>
<accession>A0A3S5FCE5</accession>
<gene>
    <name evidence="1" type="ORF">PXEA_LOCUS5463</name>
</gene>
<proteinExistence type="predicted"/>
<organism evidence="1 2">
    <name type="scientific">Protopolystoma xenopodis</name>
    <dbReference type="NCBI Taxonomy" id="117903"/>
    <lineage>
        <taxon>Eukaryota</taxon>
        <taxon>Metazoa</taxon>
        <taxon>Spiralia</taxon>
        <taxon>Lophotrochozoa</taxon>
        <taxon>Platyhelminthes</taxon>
        <taxon>Monogenea</taxon>
        <taxon>Polyopisthocotylea</taxon>
        <taxon>Polystomatidea</taxon>
        <taxon>Polystomatidae</taxon>
        <taxon>Protopolystoma</taxon>
    </lineage>
</organism>
<dbReference type="Proteomes" id="UP000784294">
    <property type="component" value="Unassembled WGS sequence"/>
</dbReference>
<name>A0A3S5FCE5_9PLAT</name>
<evidence type="ECO:0000313" key="2">
    <source>
        <dbReference type="Proteomes" id="UP000784294"/>
    </source>
</evidence>